<evidence type="ECO:0000256" key="2">
    <source>
        <dbReference type="RuleBase" id="RU003682"/>
    </source>
</evidence>
<protein>
    <submittedName>
        <fullName evidence="4">Oxoglutarate/iron-dependent dioxygenase</fullName>
    </submittedName>
</protein>
<comment type="caution">
    <text evidence="4">The sequence shown here is derived from an EMBL/GenBank/DDBJ whole genome shotgun (WGS) entry which is preliminary data.</text>
</comment>
<dbReference type="InterPro" id="IPR027443">
    <property type="entry name" value="IPNS-like_sf"/>
</dbReference>
<dbReference type="GO" id="GO:0046872">
    <property type="term" value="F:metal ion binding"/>
    <property type="evidence" value="ECO:0007669"/>
    <property type="project" value="UniProtKB-KW"/>
</dbReference>
<dbReference type="GO" id="GO:0051213">
    <property type="term" value="F:dioxygenase activity"/>
    <property type="evidence" value="ECO:0007669"/>
    <property type="project" value="UniProtKB-KW"/>
</dbReference>
<dbReference type="InterPro" id="IPR044861">
    <property type="entry name" value="IPNS-like_FE2OG_OXY"/>
</dbReference>
<dbReference type="SUPFAM" id="SSF51197">
    <property type="entry name" value="Clavaminate synthase-like"/>
    <property type="match status" value="1"/>
</dbReference>
<keyword evidence="2" id="KW-0479">Metal-binding</keyword>
<keyword evidence="5" id="KW-1185">Reference proteome</keyword>
<dbReference type="GO" id="GO:0044283">
    <property type="term" value="P:small molecule biosynthetic process"/>
    <property type="evidence" value="ECO:0007669"/>
    <property type="project" value="UniProtKB-ARBA"/>
</dbReference>
<evidence type="ECO:0000256" key="1">
    <source>
        <dbReference type="ARBA" id="ARBA00008056"/>
    </source>
</evidence>
<reference evidence="4 5" key="1">
    <citation type="journal article" date="2015" name="Mol. Plant Microbe Interact.">
        <title>Genome, transcriptome, and functional analyses of Penicillium expansum provide new insights into secondary metabolism and pathogenicity.</title>
        <authorList>
            <person name="Ballester A.R."/>
            <person name="Marcet-Houben M."/>
            <person name="Levin E."/>
            <person name="Sela N."/>
            <person name="Selma-Lazaro C."/>
            <person name="Carmona L."/>
            <person name="Wisniewski M."/>
            <person name="Droby S."/>
            <person name="Gonzalez-Candelas L."/>
            <person name="Gabaldon T."/>
        </authorList>
    </citation>
    <scope>NUCLEOTIDE SEQUENCE [LARGE SCALE GENOMIC DNA]</scope>
    <source>
        <strain evidence="4 5">PHI-1</strain>
    </source>
</reference>
<proteinExistence type="inferred from homology"/>
<accession>A0A0A2LDA6</accession>
<keyword evidence="2" id="KW-0408">Iron</keyword>
<dbReference type="STRING" id="40296.A0A0A2LDA6"/>
<dbReference type="Proteomes" id="UP000030104">
    <property type="component" value="Unassembled WGS sequence"/>
</dbReference>
<gene>
    <name evidence="4" type="ORF">PITC_024150</name>
</gene>
<evidence type="ECO:0000259" key="3">
    <source>
        <dbReference type="PROSITE" id="PS51471"/>
    </source>
</evidence>
<dbReference type="OrthoDB" id="288590at2759"/>
<dbReference type="AlphaFoldDB" id="A0A0A2LDA6"/>
<evidence type="ECO:0000313" key="5">
    <source>
        <dbReference type="Proteomes" id="UP000030104"/>
    </source>
</evidence>
<sequence>MGSLSDSTGIETIDISSYLKSNNCQERKSVADELVNAIHKQGACGLVGHGLGIPALRKVLALSKSFFDLPLEEKKKVDHPNGIVPHRGYSSMGRESTLIYTKEELEKFSGELDANSKKPLDWKEHYDIGSDLNTVHSNRWISEETLPEFRATMNETLLLLEQLSMEMVNALLLGLEVEPVAADYFRGLHTGHDSGFRLLHYPSVPKSTIDRVALTWCPTHTDFTTFTFLIQDENQGLEIEDRTNPGTFIQASTEIEDRIWFTMGDFGELWTNGFLPASKHRVIIPPPRDGSEMTASRYSIPYFLNPRHDGILEPQSTGKPGTLPQGRFKTRSVKEHIEFRMKYQFKGKKNEEVQ</sequence>
<dbReference type="EMBL" id="JQGA01000215">
    <property type="protein sequence ID" value="KGO77173.1"/>
    <property type="molecule type" value="Genomic_DNA"/>
</dbReference>
<keyword evidence="2" id="KW-0560">Oxidoreductase</keyword>
<keyword evidence="4" id="KW-0223">Dioxygenase</keyword>
<dbReference type="InterPro" id="IPR005123">
    <property type="entry name" value="Oxoglu/Fe-dep_dioxygenase_dom"/>
</dbReference>
<dbReference type="InterPro" id="IPR026992">
    <property type="entry name" value="DIOX_N"/>
</dbReference>
<dbReference type="Pfam" id="PF14226">
    <property type="entry name" value="DIOX_N"/>
    <property type="match status" value="1"/>
</dbReference>
<name>A0A0A2LDA6_PENIT</name>
<feature type="domain" description="Fe2OG dioxygenase" evidence="3">
    <location>
        <begin position="191"/>
        <end position="306"/>
    </location>
</feature>
<comment type="similarity">
    <text evidence="1 2">Belongs to the iron/ascorbate-dependent oxidoreductase family.</text>
</comment>
<organism evidence="4 5">
    <name type="scientific">Penicillium italicum</name>
    <name type="common">Blue mold</name>
    <dbReference type="NCBI Taxonomy" id="40296"/>
    <lineage>
        <taxon>Eukaryota</taxon>
        <taxon>Fungi</taxon>
        <taxon>Dikarya</taxon>
        <taxon>Ascomycota</taxon>
        <taxon>Pezizomycotina</taxon>
        <taxon>Eurotiomycetes</taxon>
        <taxon>Eurotiomycetidae</taxon>
        <taxon>Eurotiales</taxon>
        <taxon>Aspergillaceae</taxon>
        <taxon>Penicillium</taxon>
    </lineage>
</organism>
<evidence type="ECO:0000313" key="4">
    <source>
        <dbReference type="EMBL" id="KGO77173.1"/>
    </source>
</evidence>
<dbReference type="PhylomeDB" id="A0A0A2LDA6"/>
<dbReference type="Gene3D" id="2.60.120.330">
    <property type="entry name" value="B-lactam Antibiotic, Isopenicillin N Synthase, Chain"/>
    <property type="match status" value="1"/>
</dbReference>
<dbReference type="PANTHER" id="PTHR47990">
    <property type="entry name" value="2-OXOGLUTARATE (2OG) AND FE(II)-DEPENDENT OXYGENASE SUPERFAMILY PROTEIN-RELATED"/>
    <property type="match status" value="1"/>
</dbReference>
<dbReference type="OMA" id="TWCPTHT"/>
<dbReference type="InterPro" id="IPR050231">
    <property type="entry name" value="Iron_ascorbate_oxido_reductase"/>
</dbReference>
<dbReference type="HOGENOM" id="CLU_010119_6_1_1"/>
<dbReference type="PROSITE" id="PS51471">
    <property type="entry name" value="FE2OG_OXY"/>
    <property type="match status" value="1"/>
</dbReference>
<dbReference type="Pfam" id="PF03171">
    <property type="entry name" value="2OG-FeII_Oxy"/>
    <property type="match status" value="1"/>
</dbReference>